<dbReference type="Proteomes" id="UP000720189">
    <property type="component" value="Unassembled WGS sequence"/>
</dbReference>
<name>A0A9P9HKA8_FUSRE</name>
<dbReference type="EMBL" id="JAGMUX010000005">
    <property type="protein sequence ID" value="KAH7259130.1"/>
    <property type="molecule type" value="Genomic_DNA"/>
</dbReference>
<dbReference type="GeneID" id="70222178"/>
<protein>
    <submittedName>
        <fullName evidence="1">Uncharacterized protein</fullName>
    </submittedName>
</protein>
<sequence length="172" mass="19883">MSSSDKRKRTSPVRFRDWALIELHQNKHQTPLGKLENTEPSPLIAFNLRCMDMLRWDPHKEPKRRHCFLPGIHIFTQTGVMSEAEMRCHDYEFELPGRNVIDEDFIRACMYGSESGESHGIANTARSVIRRFVGGVPMISEEWCILGSTQHEHRKHFSAYRLAVGGYPGTWV</sequence>
<reference evidence="1" key="1">
    <citation type="journal article" date="2021" name="Nat. Commun.">
        <title>Genetic determinants of endophytism in the Arabidopsis root mycobiome.</title>
        <authorList>
            <person name="Mesny F."/>
            <person name="Miyauchi S."/>
            <person name="Thiergart T."/>
            <person name="Pickel B."/>
            <person name="Atanasova L."/>
            <person name="Karlsson M."/>
            <person name="Huettel B."/>
            <person name="Barry K.W."/>
            <person name="Haridas S."/>
            <person name="Chen C."/>
            <person name="Bauer D."/>
            <person name="Andreopoulos W."/>
            <person name="Pangilinan J."/>
            <person name="LaButti K."/>
            <person name="Riley R."/>
            <person name="Lipzen A."/>
            <person name="Clum A."/>
            <person name="Drula E."/>
            <person name="Henrissat B."/>
            <person name="Kohler A."/>
            <person name="Grigoriev I.V."/>
            <person name="Martin F.M."/>
            <person name="Hacquard S."/>
        </authorList>
    </citation>
    <scope>NUCLEOTIDE SEQUENCE</scope>
    <source>
        <strain evidence="1">MPI-CAGE-AT-0023</strain>
    </source>
</reference>
<accession>A0A9P9HKA8</accession>
<evidence type="ECO:0000313" key="2">
    <source>
        <dbReference type="Proteomes" id="UP000720189"/>
    </source>
</evidence>
<dbReference type="RefSeq" id="XP_046051838.1">
    <property type="nucleotide sequence ID" value="XM_046192224.1"/>
</dbReference>
<proteinExistence type="predicted"/>
<evidence type="ECO:0000313" key="1">
    <source>
        <dbReference type="EMBL" id="KAH7259130.1"/>
    </source>
</evidence>
<organism evidence="1 2">
    <name type="scientific">Fusarium redolens</name>
    <dbReference type="NCBI Taxonomy" id="48865"/>
    <lineage>
        <taxon>Eukaryota</taxon>
        <taxon>Fungi</taxon>
        <taxon>Dikarya</taxon>
        <taxon>Ascomycota</taxon>
        <taxon>Pezizomycotina</taxon>
        <taxon>Sordariomycetes</taxon>
        <taxon>Hypocreomycetidae</taxon>
        <taxon>Hypocreales</taxon>
        <taxon>Nectriaceae</taxon>
        <taxon>Fusarium</taxon>
        <taxon>Fusarium redolens species complex</taxon>
    </lineage>
</organism>
<dbReference type="OrthoDB" id="5424209at2759"/>
<gene>
    <name evidence="1" type="ORF">BKA55DRAFT_562103</name>
</gene>
<comment type="caution">
    <text evidence="1">The sequence shown here is derived from an EMBL/GenBank/DDBJ whole genome shotgun (WGS) entry which is preliminary data.</text>
</comment>
<dbReference type="AlphaFoldDB" id="A0A9P9HKA8"/>
<keyword evidence="2" id="KW-1185">Reference proteome</keyword>